<reference evidence="5" key="1">
    <citation type="submission" date="2019-03" db="EMBL/GenBank/DDBJ databases">
        <title>Flavobacterium sp.</title>
        <authorList>
            <person name="Kim H."/>
        </authorList>
    </citation>
    <scope>NUCLEOTIDE SEQUENCE [LARGE SCALE GENOMIC DNA]</scope>
    <source>
        <strain evidence="5">GS13</strain>
    </source>
</reference>
<dbReference type="InterPro" id="IPR023155">
    <property type="entry name" value="Cyt_c-552/4"/>
</dbReference>
<gene>
    <name evidence="4" type="ORF">E1750_04050</name>
</gene>
<dbReference type="Gene3D" id="1.10.1130.10">
    <property type="entry name" value="Flavocytochrome C3, Chain A"/>
    <property type="match status" value="1"/>
</dbReference>
<dbReference type="InterPro" id="IPR036280">
    <property type="entry name" value="Multihaem_cyt_sf"/>
</dbReference>
<dbReference type="RefSeq" id="WP_133275539.1">
    <property type="nucleotide sequence ID" value="NZ_CP037933.1"/>
</dbReference>
<dbReference type="GO" id="GO:0042597">
    <property type="term" value="C:periplasmic space"/>
    <property type="evidence" value="ECO:0007669"/>
    <property type="project" value="InterPro"/>
</dbReference>
<keyword evidence="5" id="KW-1185">Reference proteome</keyword>
<proteinExistence type="predicted"/>
<feature type="chain" id="PRO_5020342482" evidence="2">
    <location>
        <begin position="24"/>
        <end position="449"/>
    </location>
</feature>
<organism evidence="4 5">
    <name type="scientific">Flavobacterium nackdongense</name>
    <dbReference type="NCBI Taxonomy" id="2547394"/>
    <lineage>
        <taxon>Bacteria</taxon>
        <taxon>Pseudomonadati</taxon>
        <taxon>Bacteroidota</taxon>
        <taxon>Flavobacteriia</taxon>
        <taxon>Flavobacteriales</taxon>
        <taxon>Flavobacteriaceae</taxon>
        <taxon>Flavobacterium</taxon>
    </lineage>
</organism>
<dbReference type="EMBL" id="CP037933">
    <property type="protein sequence ID" value="QBN18010.1"/>
    <property type="molecule type" value="Genomic_DNA"/>
</dbReference>
<keyword evidence="1 2" id="KW-0732">Signal</keyword>
<dbReference type="InterPro" id="IPR003321">
    <property type="entry name" value="Cyt_c552"/>
</dbReference>
<evidence type="ECO:0000259" key="3">
    <source>
        <dbReference type="Pfam" id="PF13435"/>
    </source>
</evidence>
<evidence type="ECO:0000256" key="1">
    <source>
        <dbReference type="ARBA" id="ARBA00022729"/>
    </source>
</evidence>
<dbReference type="AlphaFoldDB" id="A0A4P6YCD4"/>
<evidence type="ECO:0000313" key="4">
    <source>
        <dbReference type="EMBL" id="QBN18010.1"/>
    </source>
</evidence>
<evidence type="ECO:0000256" key="2">
    <source>
        <dbReference type="SAM" id="SignalP"/>
    </source>
</evidence>
<dbReference type="KEGG" id="fnk:E1750_04050"/>
<dbReference type="Proteomes" id="UP000291124">
    <property type="component" value="Chromosome"/>
</dbReference>
<protein>
    <submittedName>
        <fullName evidence="4">Ammonia-forming cytochrome c nitrite reductase subunit c552</fullName>
    </submittedName>
</protein>
<feature type="signal peptide" evidence="2">
    <location>
        <begin position="1"/>
        <end position="23"/>
    </location>
</feature>
<dbReference type="PROSITE" id="PS51257">
    <property type="entry name" value="PROKAR_LIPOPROTEIN"/>
    <property type="match status" value="1"/>
</dbReference>
<dbReference type="Pfam" id="PF02335">
    <property type="entry name" value="Cytochrom_C552"/>
    <property type="match status" value="1"/>
</dbReference>
<sequence length="449" mass="48406">MKTVTQTWLVVLGLLFFALQGCSHDDYIPVPGQDGADGAPGVSGTASCEACHSVEHKQPIVDAYNLSVHGRGIQNADGSFTKHIYGTNTVLPDGSLNSDRAFCAECHSQEGYIDVKKYGKPNPTGYANFGSISCEGCHGVTHRSFNFAKDGNDYGLRNIAAVPQKINPAFTLNASPTGGVSSANTCIGCHQTRPDSNGYYKRPVIESGEKDASGVVVITNDPVKGPLYRFWSQRKLADAVKGYPAGTTYYKNYSNSLDRAVHVSEQGDLWMGITGIDIEGTATRLPAAKTAKHYTNASCVQCHMDKPKAGTVDNGSHTMKLSYQTCVSCHPAPETLLTSFHAKFDTEVAKLIAAFEAKPTYFTVTVSSTTGVKSVTIKTFDSTTGTPFPTSPASGTNTPTTWYQSRTDFPLKYVQAYWNYKLIVGDEGKGVHNPPYTMALIQNSIEALK</sequence>
<dbReference type="Pfam" id="PF13435">
    <property type="entry name" value="Cytochrome_C554"/>
    <property type="match status" value="1"/>
</dbReference>
<dbReference type="OrthoDB" id="9777268at2"/>
<dbReference type="Gene3D" id="1.10.780.10">
    <property type="entry name" value="Hydroxylamine Oxidoreductase, Chain A, domain 1"/>
    <property type="match status" value="1"/>
</dbReference>
<dbReference type="SUPFAM" id="SSF48695">
    <property type="entry name" value="Multiheme cytochromes"/>
    <property type="match status" value="1"/>
</dbReference>
<dbReference type="PANTHER" id="PTHR35038">
    <property type="entry name" value="DISSIMILATORY SULFITE REDUCTASE SIRA"/>
    <property type="match status" value="1"/>
</dbReference>
<feature type="domain" description="Cytochrome c-552/4" evidence="3">
    <location>
        <begin position="48"/>
        <end position="139"/>
    </location>
</feature>
<accession>A0A4P6YCD4</accession>
<name>A0A4P6YCD4_9FLAO</name>
<dbReference type="GO" id="GO:0042279">
    <property type="term" value="F:nitrite reductase (cytochrome, ammonia-forming) activity"/>
    <property type="evidence" value="ECO:0007669"/>
    <property type="project" value="InterPro"/>
</dbReference>
<dbReference type="InterPro" id="IPR051829">
    <property type="entry name" value="Multiheme_Cytochr_ET"/>
</dbReference>
<evidence type="ECO:0000313" key="5">
    <source>
        <dbReference type="Proteomes" id="UP000291124"/>
    </source>
</evidence>